<keyword evidence="7" id="KW-1185">Reference proteome</keyword>
<reference evidence="6 7" key="1">
    <citation type="submission" date="2016-12" db="EMBL/GenBank/DDBJ databases">
        <title>Comparative genomics of Bartonella apis.</title>
        <authorList>
            <person name="Engel P."/>
        </authorList>
    </citation>
    <scope>NUCLEOTIDE SEQUENCE [LARGE SCALE GENOMIC DNA]</scope>
    <source>
        <strain evidence="6 7">PEB0149</strain>
    </source>
</reference>
<dbReference type="PROSITE" id="PS50850">
    <property type="entry name" value="MFS"/>
    <property type="match status" value="1"/>
</dbReference>
<dbReference type="GO" id="GO:0005886">
    <property type="term" value="C:plasma membrane"/>
    <property type="evidence" value="ECO:0007669"/>
    <property type="project" value="TreeGrafter"/>
</dbReference>
<dbReference type="PANTHER" id="PTHR23521">
    <property type="entry name" value="TRANSPORTER MFS SUPERFAMILY"/>
    <property type="match status" value="1"/>
</dbReference>
<feature type="transmembrane region" description="Helical" evidence="4">
    <location>
        <begin position="276"/>
        <end position="294"/>
    </location>
</feature>
<feature type="transmembrane region" description="Helical" evidence="4">
    <location>
        <begin position="247"/>
        <end position="269"/>
    </location>
</feature>
<keyword evidence="3 4" id="KW-0472">Membrane</keyword>
<feature type="transmembrane region" description="Helical" evidence="4">
    <location>
        <begin position="21"/>
        <end position="45"/>
    </location>
</feature>
<dbReference type="AlphaFoldDB" id="A0A1R0F6Y8"/>
<feature type="transmembrane region" description="Helical" evidence="4">
    <location>
        <begin position="140"/>
        <end position="161"/>
    </location>
</feature>
<dbReference type="InterPro" id="IPR020846">
    <property type="entry name" value="MFS_dom"/>
</dbReference>
<keyword evidence="2 4" id="KW-1133">Transmembrane helix</keyword>
<feature type="domain" description="Major facilitator superfamily (MFS) profile" evidence="5">
    <location>
        <begin position="1"/>
        <end position="391"/>
    </location>
</feature>
<dbReference type="GeneID" id="92992663"/>
<dbReference type="InterPro" id="IPR047200">
    <property type="entry name" value="MFS_YcaD-like"/>
</dbReference>
<dbReference type="Proteomes" id="UP000187344">
    <property type="component" value="Unassembled WGS sequence"/>
</dbReference>
<dbReference type="Pfam" id="PF07690">
    <property type="entry name" value="MFS_1"/>
    <property type="match status" value="1"/>
</dbReference>
<feature type="transmembrane region" description="Helical" evidence="4">
    <location>
        <begin position="365"/>
        <end position="386"/>
    </location>
</feature>
<feature type="transmembrane region" description="Helical" evidence="4">
    <location>
        <begin position="167"/>
        <end position="190"/>
    </location>
</feature>
<feature type="transmembrane region" description="Helical" evidence="4">
    <location>
        <begin position="332"/>
        <end position="353"/>
    </location>
</feature>
<feature type="transmembrane region" description="Helical" evidence="4">
    <location>
        <begin position="202"/>
        <end position="227"/>
    </location>
</feature>
<feature type="transmembrane region" description="Helical" evidence="4">
    <location>
        <begin position="51"/>
        <end position="71"/>
    </location>
</feature>
<keyword evidence="1 4" id="KW-0812">Transmembrane</keyword>
<evidence type="ECO:0000313" key="7">
    <source>
        <dbReference type="Proteomes" id="UP000187344"/>
    </source>
</evidence>
<evidence type="ECO:0000313" key="6">
    <source>
        <dbReference type="EMBL" id="OLY42716.1"/>
    </source>
</evidence>
<evidence type="ECO:0000256" key="4">
    <source>
        <dbReference type="SAM" id="Phobius"/>
    </source>
</evidence>
<evidence type="ECO:0000256" key="3">
    <source>
        <dbReference type="ARBA" id="ARBA00023136"/>
    </source>
</evidence>
<evidence type="ECO:0000259" key="5">
    <source>
        <dbReference type="PROSITE" id="PS50850"/>
    </source>
</evidence>
<evidence type="ECO:0000256" key="2">
    <source>
        <dbReference type="ARBA" id="ARBA00022989"/>
    </source>
</evidence>
<dbReference type="InterPro" id="IPR011701">
    <property type="entry name" value="MFS"/>
</dbReference>
<proteinExistence type="predicted"/>
<protein>
    <submittedName>
        <fullName evidence="6">Cyanate permease</fullName>
    </submittedName>
</protein>
<gene>
    <name evidence="6" type="ORF">PEB0149_001230</name>
</gene>
<dbReference type="Gene3D" id="1.20.1250.20">
    <property type="entry name" value="MFS general substrate transporter like domains"/>
    <property type="match status" value="2"/>
</dbReference>
<dbReference type="RefSeq" id="WP_075870558.1">
    <property type="nucleotide sequence ID" value="NZ_CALYQA010000003.1"/>
</dbReference>
<evidence type="ECO:0000256" key="1">
    <source>
        <dbReference type="ARBA" id="ARBA00022692"/>
    </source>
</evidence>
<organism evidence="6 7">
    <name type="scientific">Bartonella apis</name>
    <dbReference type="NCBI Taxonomy" id="1686310"/>
    <lineage>
        <taxon>Bacteria</taxon>
        <taxon>Pseudomonadati</taxon>
        <taxon>Pseudomonadota</taxon>
        <taxon>Alphaproteobacteria</taxon>
        <taxon>Hyphomicrobiales</taxon>
        <taxon>Bartonellaceae</taxon>
        <taxon>Bartonella</taxon>
    </lineage>
</organism>
<accession>A0A1R0F6Y8</accession>
<feature type="transmembrane region" description="Helical" evidence="4">
    <location>
        <begin position="300"/>
        <end position="320"/>
    </location>
</feature>
<dbReference type="GO" id="GO:0022857">
    <property type="term" value="F:transmembrane transporter activity"/>
    <property type="evidence" value="ECO:0007669"/>
    <property type="project" value="InterPro"/>
</dbReference>
<sequence length="391" mass="41489">MMQSDSSSQNAKPWRAISAATATIGAVGIALGLGTQLISILMAARGFSSSVIGYSGTVGGIATIIAAVFSARIAKKLGVARSILTMMAVGCASFLGFYYFQSIVIWFILRFTLHFAITVMFVLSEFWINSSAPPAKRATILAIYAITLGLGFTIGPTLLAHVGSQGFTPFGTACFLIAIAAIPIIVAWNLSPQFKDSDHVAFFRYIFAVPSSTMAVLVYGAIQMGALTLITPFSLNLGYSEGEAAKFMSVLALGNVLLLIPIGIISDFVTDRRYPLTGCAIIGLIGTLLIPWIANVKWMLTLDLFILGGVSAGLYTIGLAQLGSRLKGFELAAANSAFIFCYGIGMLIGPTAIGKAMDIFPPFGFSDTMATFFGLYIILVVSRVVLKLIRS</sequence>
<dbReference type="PANTHER" id="PTHR23521:SF3">
    <property type="entry name" value="MFS TRANSPORTER"/>
    <property type="match status" value="1"/>
</dbReference>
<dbReference type="EMBL" id="LXYT01000003">
    <property type="protein sequence ID" value="OLY42716.1"/>
    <property type="molecule type" value="Genomic_DNA"/>
</dbReference>
<dbReference type="InterPro" id="IPR036259">
    <property type="entry name" value="MFS_trans_sf"/>
</dbReference>
<dbReference type="CDD" id="cd17477">
    <property type="entry name" value="MFS_YcaD_like"/>
    <property type="match status" value="1"/>
</dbReference>
<name>A0A1R0F6Y8_9HYPH</name>
<feature type="transmembrane region" description="Helical" evidence="4">
    <location>
        <begin position="107"/>
        <end position="128"/>
    </location>
</feature>
<dbReference type="SUPFAM" id="SSF103473">
    <property type="entry name" value="MFS general substrate transporter"/>
    <property type="match status" value="1"/>
</dbReference>
<feature type="transmembrane region" description="Helical" evidence="4">
    <location>
        <begin position="83"/>
        <end position="101"/>
    </location>
</feature>
<comment type="caution">
    <text evidence="6">The sequence shown here is derived from an EMBL/GenBank/DDBJ whole genome shotgun (WGS) entry which is preliminary data.</text>
</comment>